<dbReference type="GO" id="GO:0042578">
    <property type="term" value="F:phosphoric ester hydrolase activity"/>
    <property type="evidence" value="ECO:0007669"/>
    <property type="project" value="TreeGrafter"/>
</dbReference>
<proteinExistence type="predicted"/>
<dbReference type="InterPro" id="IPR043519">
    <property type="entry name" value="NT_sf"/>
</dbReference>
<dbReference type="Gene3D" id="1.10.150.110">
    <property type="entry name" value="DNA polymerase beta, N-terminal domain-like"/>
    <property type="match status" value="1"/>
</dbReference>
<sequence>MSAGAAADGPASPLDAGARTAAPQAPDNVYVADRLDETADLLQLQDANPFRVRAYRNAARTIRRHGVPVAEMISKGPPLTDLPGIGEDLAGKIAECAMTGAHALLRELRQGVPPFVVELLDIPGIGPKRAIALWRDLGVRTREQLRRAALEGRIAGASGLGRAAQDAVAAMLAKAPTTPSRVPIPLAAPVARALEVHLRAAAGVEQVTVAGSFRRGRETVGDLDVLATAAKGDACIERFCAFPDITRVAARGDTKATVVLRSGMQVDLRVVAPNAYGSALQYFTGSKAHSIALRRIAQRRGLKLNEYGVFRDGQRIAGETEESVYAAIGLPLIPPELRENRGEIEAALAGRLPALVRAADLRGDLHVHCALDDAALAEAFCQAAASRGWTYLGLVDQASRLVSANGGEPAALERALKRIPAELRGVRVLRVVECDITPEGALALPETLRQAADVVIAAVHSRFDLSRDEQTRRTLRALQDPALRILAQPSRRLVVRDAPYDVDMGQVIRGAAAAGVAVEISADPARLDIGDLDSRLAREAGVPVSLSCEATSPEDLADLNFALLQARRGWLEARHVLNARPWPELVSWLRGAARGRPVSAPA</sequence>
<dbReference type="InterPro" id="IPR022311">
    <property type="entry name" value="PolX-like"/>
</dbReference>
<dbReference type="InterPro" id="IPR028207">
    <property type="entry name" value="DNA_pol_B_palm_palm"/>
</dbReference>
<dbReference type="EMBL" id="CP157484">
    <property type="protein sequence ID" value="XBO38912.1"/>
    <property type="molecule type" value="Genomic_DNA"/>
</dbReference>
<dbReference type="GO" id="GO:0006281">
    <property type="term" value="P:DNA repair"/>
    <property type="evidence" value="ECO:0007669"/>
    <property type="project" value="InterPro"/>
</dbReference>
<dbReference type="RefSeq" id="WP_406855751.1">
    <property type="nucleotide sequence ID" value="NZ_CP157484.1"/>
</dbReference>
<dbReference type="PANTHER" id="PTHR36928">
    <property type="entry name" value="PHOSPHATASE YCDX-RELATED"/>
    <property type="match status" value="1"/>
</dbReference>
<dbReference type="GO" id="GO:0003887">
    <property type="term" value="F:DNA-directed DNA polymerase activity"/>
    <property type="evidence" value="ECO:0007669"/>
    <property type="project" value="UniProtKB-KW"/>
</dbReference>
<evidence type="ECO:0000256" key="9">
    <source>
        <dbReference type="SAM" id="MobiDB-lite"/>
    </source>
</evidence>
<feature type="compositionally biased region" description="Low complexity" evidence="9">
    <location>
        <begin position="1"/>
        <end position="18"/>
    </location>
</feature>
<evidence type="ECO:0000256" key="3">
    <source>
        <dbReference type="ARBA" id="ARBA00022634"/>
    </source>
</evidence>
<dbReference type="GO" id="GO:0003677">
    <property type="term" value="F:DNA binding"/>
    <property type="evidence" value="ECO:0007669"/>
    <property type="project" value="InterPro"/>
</dbReference>
<dbReference type="InterPro" id="IPR037160">
    <property type="entry name" value="DNA_Pol_thumb_sf"/>
</dbReference>
<keyword evidence="5" id="KW-0548">Nucleotidyltransferase</keyword>
<evidence type="ECO:0000256" key="2">
    <source>
        <dbReference type="ARBA" id="ARBA00012417"/>
    </source>
</evidence>
<feature type="domain" description="DNA-directed DNA polymerase X" evidence="11">
    <location>
        <begin position="28"/>
        <end position="339"/>
    </location>
</feature>
<name>A0AAU7JEU8_9HYPH</name>
<dbReference type="InterPro" id="IPR002054">
    <property type="entry name" value="DNA-dir_DNA_pol_X"/>
</dbReference>
<keyword evidence="3" id="KW-0237">DNA synthesis</keyword>
<dbReference type="InterPro" id="IPR003583">
    <property type="entry name" value="Hlx-hairpin-Hlx_DNA-bd_motif"/>
</dbReference>
<keyword evidence="6" id="KW-0235">DNA replication</keyword>
<dbReference type="InterPro" id="IPR029398">
    <property type="entry name" value="PolB_thumb"/>
</dbReference>
<dbReference type="InterPro" id="IPR027421">
    <property type="entry name" value="DNA_pol_lamdba_lyase_dom_sf"/>
</dbReference>
<evidence type="ECO:0000256" key="6">
    <source>
        <dbReference type="ARBA" id="ARBA00022705"/>
    </source>
</evidence>
<gene>
    <name evidence="12" type="ORF">ABEG18_25065</name>
</gene>
<dbReference type="SUPFAM" id="SSF158702">
    <property type="entry name" value="Sec63 N-terminal domain-like"/>
    <property type="match status" value="1"/>
</dbReference>
<evidence type="ECO:0000259" key="11">
    <source>
        <dbReference type="SMART" id="SM00483"/>
    </source>
</evidence>
<feature type="domain" description="Helix-hairpin-helix DNA-binding motif class 1" evidence="10">
    <location>
        <begin position="77"/>
        <end position="96"/>
    </location>
</feature>
<protein>
    <recommendedName>
        <fullName evidence="2">DNA-directed DNA polymerase</fullName>
        <ecNumber evidence="2">2.7.7.7</ecNumber>
    </recommendedName>
</protein>
<dbReference type="InterPro" id="IPR050243">
    <property type="entry name" value="PHP_phosphatase"/>
</dbReference>
<keyword evidence="7" id="KW-0239">DNA-directed DNA polymerase</keyword>
<evidence type="ECO:0000259" key="10">
    <source>
        <dbReference type="SMART" id="SM00278"/>
    </source>
</evidence>
<dbReference type="Pfam" id="PF14716">
    <property type="entry name" value="HHH_8"/>
    <property type="match status" value="1"/>
</dbReference>
<dbReference type="GO" id="GO:0008270">
    <property type="term" value="F:zinc ion binding"/>
    <property type="evidence" value="ECO:0007669"/>
    <property type="project" value="TreeGrafter"/>
</dbReference>
<feature type="region of interest" description="Disordered" evidence="9">
    <location>
        <begin position="1"/>
        <end position="22"/>
    </location>
</feature>
<dbReference type="Pfam" id="PF14791">
    <property type="entry name" value="DNA_pol_B_thumb"/>
    <property type="match status" value="1"/>
</dbReference>
<dbReference type="EC" id="2.7.7.7" evidence="2"/>
<dbReference type="SMART" id="SM00483">
    <property type="entry name" value="POLXc"/>
    <property type="match status" value="1"/>
</dbReference>
<dbReference type="Gene3D" id="3.20.20.140">
    <property type="entry name" value="Metal-dependent hydrolases"/>
    <property type="match status" value="1"/>
</dbReference>
<dbReference type="SMART" id="SM00278">
    <property type="entry name" value="HhH1"/>
    <property type="match status" value="2"/>
</dbReference>
<reference evidence="12" key="1">
    <citation type="submission" date="2024-05" db="EMBL/GenBank/DDBJ databases">
        <authorList>
            <person name="Kim S."/>
            <person name="Heo J."/>
            <person name="Choi H."/>
            <person name="Choi Y."/>
            <person name="Kwon S.-W."/>
            <person name="Kim Y."/>
        </authorList>
    </citation>
    <scope>NUCLEOTIDE SEQUENCE</scope>
    <source>
        <strain evidence="12">KACC 23698</strain>
    </source>
</reference>
<dbReference type="Gene3D" id="3.30.210.10">
    <property type="entry name" value="DNA polymerase, thumb domain"/>
    <property type="match status" value="1"/>
</dbReference>
<evidence type="ECO:0000313" key="12">
    <source>
        <dbReference type="EMBL" id="XBO38912.1"/>
    </source>
</evidence>
<dbReference type="SUPFAM" id="SSF81301">
    <property type="entry name" value="Nucleotidyltransferase"/>
    <property type="match status" value="1"/>
</dbReference>
<evidence type="ECO:0000256" key="1">
    <source>
        <dbReference type="ARBA" id="ARBA00001946"/>
    </source>
</evidence>
<evidence type="ECO:0000256" key="8">
    <source>
        <dbReference type="ARBA" id="ARBA00049244"/>
    </source>
</evidence>
<dbReference type="InterPro" id="IPR010996">
    <property type="entry name" value="HHH_MUS81"/>
</dbReference>
<accession>A0AAU7JEU8</accession>
<dbReference type="Pfam" id="PF14792">
    <property type="entry name" value="DNA_pol_B_palm"/>
    <property type="match status" value="1"/>
</dbReference>
<dbReference type="GO" id="GO:0005829">
    <property type="term" value="C:cytosol"/>
    <property type="evidence" value="ECO:0007669"/>
    <property type="project" value="TreeGrafter"/>
</dbReference>
<dbReference type="AlphaFoldDB" id="A0AAU7JEU8"/>
<dbReference type="Gene3D" id="1.10.150.20">
    <property type="entry name" value="5' to 3' exonuclease, C-terminal subdomain"/>
    <property type="match status" value="1"/>
</dbReference>
<evidence type="ECO:0000256" key="7">
    <source>
        <dbReference type="ARBA" id="ARBA00022932"/>
    </source>
</evidence>
<dbReference type="PANTHER" id="PTHR36928:SF1">
    <property type="entry name" value="PHOSPHATASE YCDX-RELATED"/>
    <property type="match status" value="1"/>
</dbReference>
<evidence type="ECO:0000256" key="4">
    <source>
        <dbReference type="ARBA" id="ARBA00022679"/>
    </source>
</evidence>
<dbReference type="Gene3D" id="3.30.460.10">
    <property type="entry name" value="Beta Polymerase, domain 2"/>
    <property type="match status" value="1"/>
</dbReference>
<organism evidence="12">
    <name type="scientific">Alsobacter sp. KACC 23698</name>
    <dbReference type="NCBI Taxonomy" id="3149229"/>
    <lineage>
        <taxon>Bacteria</taxon>
        <taxon>Pseudomonadati</taxon>
        <taxon>Pseudomonadota</taxon>
        <taxon>Alphaproteobacteria</taxon>
        <taxon>Hyphomicrobiales</taxon>
        <taxon>Alsobacteraceae</taxon>
        <taxon>Alsobacter</taxon>
    </lineage>
</organism>
<dbReference type="SUPFAM" id="SSF89550">
    <property type="entry name" value="PHP domain-like"/>
    <property type="match status" value="1"/>
</dbReference>
<dbReference type="SUPFAM" id="SSF47802">
    <property type="entry name" value="DNA polymerase beta, N-terminal domain-like"/>
    <property type="match status" value="1"/>
</dbReference>
<dbReference type="CDD" id="cd00141">
    <property type="entry name" value="NT_POLXc"/>
    <property type="match status" value="1"/>
</dbReference>
<dbReference type="Pfam" id="PF14520">
    <property type="entry name" value="HHH_5"/>
    <property type="match status" value="1"/>
</dbReference>
<comment type="catalytic activity">
    <reaction evidence="8">
        <text>DNA(n) + a 2'-deoxyribonucleoside 5'-triphosphate = DNA(n+1) + diphosphate</text>
        <dbReference type="Rhea" id="RHEA:22508"/>
        <dbReference type="Rhea" id="RHEA-COMP:17339"/>
        <dbReference type="Rhea" id="RHEA-COMP:17340"/>
        <dbReference type="ChEBI" id="CHEBI:33019"/>
        <dbReference type="ChEBI" id="CHEBI:61560"/>
        <dbReference type="ChEBI" id="CHEBI:173112"/>
        <dbReference type="EC" id="2.7.7.7"/>
    </reaction>
</comment>
<dbReference type="InterPro" id="IPR016195">
    <property type="entry name" value="Pol/histidinol_Pase-like"/>
</dbReference>
<evidence type="ECO:0000256" key="5">
    <source>
        <dbReference type="ARBA" id="ARBA00022695"/>
    </source>
</evidence>
<keyword evidence="4" id="KW-0808">Transferase</keyword>
<feature type="domain" description="Helix-hairpin-helix DNA-binding motif class 1" evidence="10">
    <location>
        <begin position="117"/>
        <end position="136"/>
    </location>
</feature>
<comment type="cofactor">
    <cofactor evidence="1">
        <name>Mg(2+)</name>
        <dbReference type="ChEBI" id="CHEBI:18420"/>
    </cofactor>
</comment>
<dbReference type="PIRSF" id="PIRSF005047">
    <property type="entry name" value="UCP005047_YshC"/>
    <property type="match status" value="1"/>
</dbReference>